<accession>A0ABD4KVH8</accession>
<feature type="non-terminal residue" evidence="1">
    <location>
        <position position="1"/>
    </location>
</feature>
<evidence type="ECO:0008006" key="3">
    <source>
        <dbReference type="Google" id="ProtNLM"/>
    </source>
</evidence>
<organism evidence="1 2">
    <name type="scientific">Vibrio anguillarum</name>
    <name type="common">Listonella anguillarum</name>
    <dbReference type="NCBI Taxonomy" id="55601"/>
    <lineage>
        <taxon>Bacteria</taxon>
        <taxon>Pseudomonadati</taxon>
        <taxon>Pseudomonadota</taxon>
        <taxon>Gammaproteobacteria</taxon>
        <taxon>Vibrionales</taxon>
        <taxon>Vibrionaceae</taxon>
        <taxon>Vibrio</taxon>
    </lineage>
</organism>
<feature type="non-terminal residue" evidence="1">
    <location>
        <position position="165"/>
    </location>
</feature>
<gene>
    <name evidence="1" type="ORF">EAY07_26025</name>
</gene>
<evidence type="ECO:0000313" key="2">
    <source>
        <dbReference type="Proteomes" id="UP000722957"/>
    </source>
</evidence>
<dbReference type="EMBL" id="RDOM01001163">
    <property type="protein sequence ID" value="MBF4275399.1"/>
    <property type="molecule type" value="Genomic_DNA"/>
</dbReference>
<sequence>KAASFPSVRTRVANLKIAYRFLAFNNLTSLAALSAPSQWQAFTAYLVDKEYSQSSIELCFIAINKAIEFASWHQLALGFTAPFKASVEAKKLCDRQQQQTLVIPERLCDAIYGKAIDFIEEALPFRTLIAQTENALQDNYLEGKRTLDEKVTQGARFTFLKTDGD</sequence>
<protein>
    <recommendedName>
        <fullName evidence="3">Integrase</fullName>
    </recommendedName>
</protein>
<dbReference type="Proteomes" id="UP000722957">
    <property type="component" value="Unassembled WGS sequence"/>
</dbReference>
<dbReference type="AlphaFoldDB" id="A0ABD4KVH8"/>
<name>A0ABD4KVH8_VIBAN</name>
<proteinExistence type="predicted"/>
<comment type="caution">
    <text evidence="1">The sequence shown here is derived from an EMBL/GenBank/DDBJ whole genome shotgun (WGS) entry which is preliminary data.</text>
</comment>
<reference evidence="1 2" key="1">
    <citation type="journal article" date="2021" name="PeerJ">
        <title>Analysis of 44 Vibrio anguillarum genomes reveals high genetic diversity.</title>
        <authorList>
            <person name="Hansen M.J."/>
            <person name="Dalsgaard I."/>
        </authorList>
    </citation>
    <scope>NUCLEOTIDE SEQUENCE [LARGE SCALE GENOMIC DNA]</scope>
    <source>
        <strain evidence="1 2">17-16730-2A</strain>
    </source>
</reference>
<evidence type="ECO:0000313" key="1">
    <source>
        <dbReference type="EMBL" id="MBF4275399.1"/>
    </source>
</evidence>